<keyword evidence="8" id="KW-1185">Reference proteome</keyword>
<name>A0A915E6R0_9BILA</name>
<feature type="transmembrane region" description="Helical" evidence="6">
    <location>
        <begin position="196"/>
        <end position="216"/>
    </location>
</feature>
<dbReference type="WBParaSite" id="jg2931">
    <property type="protein sequence ID" value="jg2931"/>
    <property type="gene ID" value="jg2931"/>
</dbReference>
<evidence type="ECO:0000313" key="9">
    <source>
        <dbReference type="WBParaSite" id="jg2931"/>
    </source>
</evidence>
<keyword evidence="1" id="KW-0479">Metal-binding</keyword>
<dbReference type="GO" id="GO:0008270">
    <property type="term" value="F:zinc ion binding"/>
    <property type="evidence" value="ECO:0007669"/>
    <property type="project" value="UniProtKB-KW"/>
</dbReference>
<evidence type="ECO:0000256" key="6">
    <source>
        <dbReference type="SAM" id="Phobius"/>
    </source>
</evidence>
<sequence>MTIVRQLSDHCPTQFVPITAALTERNWSLCNRMRVDTASQVTFIKHNIMLEHGHLFQSTRVDKPVEETNLVIISRQRQSKKENGGSKRGPIWDHYDEVTTNANRQLVMRCRECSKEFKHPSSASTLMYHWKNLHWDKQQPANKLGNCEGDDYPKTKKSRMQDALTDVLAIPAYSINTLLHPLVRKFCSVMNPKVDVSLSACFLISLILFLKVMLLSKCSTVQKAIKKTLEGIRSKPSITCDCWTGGIAATRETESSAIKEDSVLDRLQGEIDQEENKSVRKKKEFIQELKHG</sequence>
<evidence type="ECO:0000256" key="5">
    <source>
        <dbReference type="SAM" id="Coils"/>
    </source>
</evidence>
<keyword evidence="6" id="KW-0472">Membrane</keyword>
<evidence type="ECO:0000256" key="2">
    <source>
        <dbReference type="ARBA" id="ARBA00022771"/>
    </source>
</evidence>
<proteinExistence type="predicted"/>
<dbReference type="AlphaFoldDB" id="A0A915E6R0"/>
<dbReference type="InterPro" id="IPR003656">
    <property type="entry name" value="Znf_BED"/>
</dbReference>
<dbReference type="InterPro" id="IPR036236">
    <property type="entry name" value="Znf_C2H2_sf"/>
</dbReference>
<organism evidence="8 9">
    <name type="scientific">Ditylenchus dipsaci</name>
    <dbReference type="NCBI Taxonomy" id="166011"/>
    <lineage>
        <taxon>Eukaryota</taxon>
        <taxon>Metazoa</taxon>
        <taxon>Ecdysozoa</taxon>
        <taxon>Nematoda</taxon>
        <taxon>Chromadorea</taxon>
        <taxon>Rhabditida</taxon>
        <taxon>Tylenchina</taxon>
        <taxon>Tylenchomorpha</taxon>
        <taxon>Sphaerularioidea</taxon>
        <taxon>Anguinidae</taxon>
        <taxon>Anguininae</taxon>
        <taxon>Ditylenchus</taxon>
    </lineage>
</organism>
<keyword evidence="3" id="KW-0862">Zinc</keyword>
<evidence type="ECO:0000256" key="4">
    <source>
        <dbReference type="PROSITE-ProRule" id="PRU00027"/>
    </source>
</evidence>
<dbReference type="PROSITE" id="PS50808">
    <property type="entry name" value="ZF_BED"/>
    <property type="match status" value="1"/>
</dbReference>
<feature type="domain" description="BED-type" evidence="7">
    <location>
        <begin position="86"/>
        <end position="141"/>
    </location>
</feature>
<evidence type="ECO:0000313" key="8">
    <source>
        <dbReference type="Proteomes" id="UP000887574"/>
    </source>
</evidence>
<dbReference type="SUPFAM" id="SSF57667">
    <property type="entry name" value="beta-beta-alpha zinc fingers"/>
    <property type="match status" value="1"/>
</dbReference>
<evidence type="ECO:0000256" key="3">
    <source>
        <dbReference type="ARBA" id="ARBA00022833"/>
    </source>
</evidence>
<feature type="coiled-coil region" evidence="5">
    <location>
        <begin position="257"/>
        <end position="284"/>
    </location>
</feature>
<keyword evidence="5" id="KW-0175">Coiled coil</keyword>
<keyword evidence="6" id="KW-1133">Transmembrane helix</keyword>
<evidence type="ECO:0000256" key="1">
    <source>
        <dbReference type="ARBA" id="ARBA00022723"/>
    </source>
</evidence>
<keyword evidence="2 4" id="KW-0863">Zinc-finger</keyword>
<protein>
    <submittedName>
        <fullName evidence="9">BED-type domain-containing protein</fullName>
    </submittedName>
</protein>
<dbReference type="GO" id="GO:0003677">
    <property type="term" value="F:DNA binding"/>
    <property type="evidence" value="ECO:0007669"/>
    <property type="project" value="InterPro"/>
</dbReference>
<reference evidence="9" key="1">
    <citation type="submission" date="2022-11" db="UniProtKB">
        <authorList>
            <consortium name="WormBaseParasite"/>
        </authorList>
    </citation>
    <scope>IDENTIFICATION</scope>
</reference>
<dbReference type="Proteomes" id="UP000887574">
    <property type="component" value="Unplaced"/>
</dbReference>
<accession>A0A915E6R0</accession>
<evidence type="ECO:0000259" key="7">
    <source>
        <dbReference type="PROSITE" id="PS50808"/>
    </source>
</evidence>
<keyword evidence="6" id="KW-0812">Transmembrane</keyword>